<proteinExistence type="inferred from homology"/>
<reference evidence="4 5" key="1">
    <citation type="submission" date="2024-01" db="EMBL/GenBank/DDBJ databases">
        <title>Genome assemblies of Stephania.</title>
        <authorList>
            <person name="Yang L."/>
        </authorList>
    </citation>
    <scope>NUCLEOTIDE SEQUENCE [LARGE SCALE GENOMIC DNA]</scope>
    <source>
        <strain evidence="4">JXDWG</strain>
        <tissue evidence="4">Leaf</tissue>
    </source>
</reference>
<dbReference type="GO" id="GO:0015079">
    <property type="term" value="F:potassium ion transmembrane transporter activity"/>
    <property type="evidence" value="ECO:0007669"/>
    <property type="project" value="InterPro"/>
</dbReference>
<dbReference type="AlphaFoldDB" id="A0AAP0FBF2"/>
<evidence type="ECO:0000313" key="4">
    <source>
        <dbReference type="EMBL" id="KAK9103989.1"/>
    </source>
</evidence>
<evidence type="ECO:0000256" key="2">
    <source>
        <dbReference type="SAM" id="Phobius"/>
    </source>
</evidence>
<keyword evidence="2" id="KW-1133">Transmembrane helix</keyword>
<organism evidence="4 5">
    <name type="scientific">Stephania cephalantha</name>
    <dbReference type="NCBI Taxonomy" id="152367"/>
    <lineage>
        <taxon>Eukaryota</taxon>
        <taxon>Viridiplantae</taxon>
        <taxon>Streptophyta</taxon>
        <taxon>Embryophyta</taxon>
        <taxon>Tracheophyta</taxon>
        <taxon>Spermatophyta</taxon>
        <taxon>Magnoliopsida</taxon>
        <taxon>Ranunculales</taxon>
        <taxon>Menispermaceae</taxon>
        <taxon>Menispermoideae</taxon>
        <taxon>Cissampelideae</taxon>
        <taxon>Stephania</taxon>
    </lineage>
</organism>
<evidence type="ECO:0000313" key="5">
    <source>
        <dbReference type="Proteomes" id="UP001419268"/>
    </source>
</evidence>
<gene>
    <name evidence="4" type="ORF">Scep_020833</name>
</gene>
<name>A0AAP0FBF2_9MAGN</name>
<evidence type="ECO:0000259" key="3">
    <source>
        <dbReference type="Pfam" id="PF02705"/>
    </source>
</evidence>
<keyword evidence="2" id="KW-0812">Transmembrane</keyword>
<accession>A0AAP0FBF2</accession>
<sequence>MEVFASVAAADAAAGVRRRRWRTGKDGWISLGGVILSITGTEALFADLGHFTALSVRASVVFIFETFAIYASAVKLKTPF</sequence>
<feature type="domain" description="K+ potassium transporter integral membrane" evidence="3">
    <location>
        <begin position="22"/>
        <end position="63"/>
    </location>
</feature>
<keyword evidence="2" id="KW-0472">Membrane</keyword>
<keyword evidence="5" id="KW-1185">Reference proteome</keyword>
<dbReference type="Proteomes" id="UP001419268">
    <property type="component" value="Unassembled WGS sequence"/>
</dbReference>
<dbReference type="GO" id="GO:0016020">
    <property type="term" value="C:membrane"/>
    <property type="evidence" value="ECO:0007669"/>
    <property type="project" value="InterPro"/>
</dbReference>
<dbReference type="InterPro" id="IPR053951">
    <property type="entry name" value="K_trans_N"/>
</dbReference>
<dbReference type="PANTHER" id="PTHR30540:SF83">
    <property type="entry name" value="K+ POTASSIUM TRANSPORTER"/>
    <property type="match status" value="1"/>
</dbReference>
<comment type="similarity">
    <text evidence="1">Belongs to the HAK/KUP transporter (TC 2.A.72.3) family.</text>
</comment>
<evidence type="ECO:0000256" key="1">
    <source>
        <dbReference type="ARBA" id="ARBA00008440"/>
    </source>
</evidence>
<feature type="transmembrane region" description="Helical" evidence="2">
    <location>
        <begin position="27"/>
        <end position="45"/>
    </location>
</feature>
<feature type="transmembrane region" description="Helical" evidence="2">
    <location>
        <begin position="51"/>
        <end position="71"/>
    </location>
</feature>
<dbReference type="PANTHER" id="PTHR30540">
    <property type="entry name" value="OSMOTIC STRESS POTASSIUM TRANSPORTER"/>
    <property type="match status" value="1"/>
</dbReference>
<protein>
    <recommendedName>
        <fullName evidence="3">K+ potassium transporter integral membrane domain-containing protein</fullName>
    </recommendedName>
</protein>
<comment type="caution">
    <text evidence="4">The sequence shown here is derived from an EMBL/GenBank/DDBJ whole genome shotgun (WGS) entry which is preliminary data.</text>
</comment>
<dbReference type="EMBL" id="JBBNAG010000009">
    <property type="protein sequence ID" value="KAK9103989.1"/>
    <property type="molecule type" value="Genomic_DNA"/>
</dbReference>
<dbReference type="InterPro" id="IPR003855">
    <property type="entry name" value="K+_transporter"/>
</dbReference>
<dbReference type="Pfam" id="PF02705">
    <property type="entry name" value="K_trans"/>
    <property type="match status" value="1"/>
</dbReference>